<evidence type="ECO:0000313" key="2">
    <source>
        <dbReference type="Proteomes" id="UP001208131"/>
    </source>
</evidence>
<evidence type="ECO:0000313" key="1">
    <source>
        <dbReference type="EMBL" id="MCU6705608.1"/>
    </source>
</evidence>
<reference evidence="1 2" key="1">
    <citation type="journal article" date="2021" name="ISME Commun">
        <title>Automated analysis of genomic sequences facilitates high-throughput and comprehensive description of bacteria.</title>
        <authorList>
            <person name="Hitch T.C.A."/>
        </authorList>
    </citation>
    <scope>NUCLEOTIDE SEQUENCE [LARGE SCALE GENOMIC DNA]</scope>
    <source>
        <strain evidence="1 2">Sanger_31</strain>
    </source>
</reference>
<protein>
    <submittedName>
        <fullName evidence="1">Uncharacterized protein</fullName>
    </submittedName>
</protein>
<gene>
    <name evidence="1" type="ORF">OCV57_06670</name>
</gene>
<proteinExistence type="predicted"/>
<comment type="caution">
    <text evidence="1">The sequence shown here is derived from an EMBL/GenBank/DDBJ whole genome shotgun (WGS) entry which is preliminary data.</text>
</comment>
<dbReference type="RefSeq" id="WP_267300900.1">
    <property type="nucleotide sequence ID" value="NZ_JAOQJZ010000005.1"/>
</dbReference>
<accession>A0AAE3IG18</accession>
<dbReference type="Proteomes" id="UP001208131">
    <property type="component" value="Unassembled WGS sequence"/>
</dbReference>
<dbReference type="EMBL" id="JAOQJZ010000005">
    <property type="protein sequence ID" value="MCU6705608.1"/>
    <property type="molecule type" value="Genomic_DNA"/>
</dbReference>
<organism evidence="1 2">
    <name type="scientific">Hominimerdicola aceti</name>
    <dbReference type="NCBI Taxonomy" id="2981726"/>
    <lineage>
        <taxon>Bacteria</taxon>
        <taxon>Bacillati</taxon>
        <taxon>Bacillota</taxon>
        <taxon>Clostridia</taxon>
        <taxon>Eubacteriales</taxon>
        <taxon>Oscillospiraceae</taxon>
        <taxon>Hominimerdicola</taxon>
    </lineage>
</organism>
<keyword evidence="2" id="KW-1185">Reference proteome</keyword>
<sequence length="89" mass="10177">MRKIIFAQVLTTNGTTVFSGLYDENGNPVVVEMECDDNGVTLTIWRNAPETERPDCGISEEEIERTCSMYDDCNECPLWDYCNEDEEVL</sequence>
<dbReference type="AlphaFoldDB" id="A0AAE3IG18"/>
<name>A0AAE3IG18_9FIRM</name>